<accession>A0ABY4LYK2</accession>
<name>A0ABY4LYK2_9FLAO</name>
<evidence type="ECO:0000313" key="1">
    <source>
        <dbReference type="EMBL" id="UPZ17867.1"/>
    </source>
</evidence>
<keyword evidence="2" id="KW-1185">Reference proteome</keyword>
<reference evidence="1 2" key="1">
    <citation type="submission" date="2022-04" db="EMBL/GenBank/DDBJ databases">
        <authorList>
            <person name="Ra J.-S."/>
            <person name="Kim S.-B."/>
        </authorList>
    </citation>
    <scope>NUCLEOTIDE SEQUENCE [LARGE SCALE GENOMIC DNA]</scope>
    <source>
        <strain evidence="1 2">MMS21-Er5</strain>
    </source>
</reference>
<sequence length="139" mass="16530">MDCSEKKKILICDSQNFVSKIVKKNFGEQYDIERSAFFVPMVMYDDYENFLIYIIYNAEEFSLFKNIFNKRTITIVCVFNKKLTKEISQLKKGDSFFILDGSDKTKRDIVLEFNEFLKYSIHGHRESILSQNVSRKYNL</sequence>
<protein>
    <submittedName>
        <fullName evidence="1">Uncharacterized protein</fullName>
    </submittedName>
</protein>
<dbReference type="Proteomes" id="UP000829998">
    <property type="component" value="Chromosome"/>
</dbReference>
<gene>
    <name evidence="1" type="ORF">M0M44_11070</name>
</gene>
<proteinExistence type="predicted"/>
<dbReference type="RefSeq" id="WP_248729805.1">
    <property type="nucleotide sequence ID" value="NZ_CP096829.1"/>
</dbReference>
<evidence type="ECO:0000313" key="2">
    <source>
        <dbReference type="Proteomes" id="UP000829998"/>
    </source>
</evidence>
<dbReference type="EMBL" id="CP096829">
    <property type="protein sequence ID" value="UPZ17867.1"/>
    <property type="molecule type" value="Genomic_DNA"/>
</dbReference>
<organism evidence="1 2">
    <name type="scientific">Flavobacterium humidisoli</name>
    <dbReference type="NCBI Taxonomy" id="2937442"/>
    <lineage>
        <taxon>Bacteria</taxon>
        <taxon>Pseudomonadati</taxon>
        <taxon>Bacteroidota</taxon>
        <taxon>Flavobacteriia</taxon>
        <taxon>Flavobacteriales</taxon>
        <taxon>Flavobacteriaceae</taxon>
        <taxon>Flavobacterium</taxon>
    </lineage>
</organism>